<dbReference type="InterPro" id="IPR052509">
    <property type="entry name" value="Metal_resp_DNA-bind_regulator"/>
</dbReference>
<name>A0ABW2BZX7_9PSEU</name>
<dbReference type="RefSeq" id="WP_345392641.1">
    <property type="nucleotide sequence ID" value="NZ_BAABLA010000011.1"/>
</dbReference>
<comment type="caution">
    <text evidence="2">The sequence shown here is derived from an EMBL/GenBank/DDBJ whole genome shotgun (WGS) entry which is preliminary data.</text>
</comment>
<evidence type="ECO:0000313" key="3">
    <source>
        <dbReference type="Proteomes" id="UP001596337"/>
    </source>
</evidence>
<organism evidence="2 3">
    <name type="scientific">Haloechinothrix salitolerans</name>
    <dbReference type="NCBI Taxonomy" id="926830"/>
    <lineage>
        <taxon>Bacteria</taxon>
        <taxon>Bacillati</taxon>
        <taxon>Actinomycetota</taxon>
        <taxon>Actinomycetes</taxon>
        <taxon>Pseudonocardiales</taxon>
        <taxon>Pseudonocardiaceae</taxon>
        <taxon>Haloechinothrix</taxon>
    </lineage>
</organism>
<feature type="domain" description="Transcription regulator PadR N-terminal" evidence="1">
    <location>
        <begin position="21"/>
        <end position="92"/>
    </location>
</feature>
<evidence type="ECO:0000259" key="1">
    <source>
        <dbReference type="Pfam" id="PF03551"/>
    </source>
</evidence>
<dbReference type="InterPro" id="IPR005149">
    <property type="entry name" value="Tscrpt_reg_PadR_N"/>
</dbReference>
<accession>A0ABW2BZX7</accession>
<keyword evidence="3" id="KW-1185">Reference proteome</keyword>
<dbReference type="InterPro" id="IPR036390">
    <property type="entry name" value="WH_DNA-bd_sf"/>
</dbReference>
<evidence type="ECO:0000313" key="2">
    <source>
        <dbReference type="EMBL" id="MFC6868521.1"/>
    </source>
</evidence>
<reference evidence="3" key="1">
    <citation type="journal article" date="2019" name="Int. J. Syst. Evol. Microbiol.">
        <title>The Global Catalogue of Microorganisms (GCM) 10K type strain sequencing project: providing services to taxonomists for standard genome sequencing and annotation.</title>
        <authorList>
            <consortium name="The Broad Institute Genomics Platform"/>
            <consortium name="The Broad Institute Genome Sequencing Center for Infectious Disease"/>
            <person name="Wu L."/>
            <person name="Ma J."/>
        </authorList>
    </citation>
    <scope>NUCLEOTIDE SEQUENCE [LARGE SCALE GENOMIC DNA]</scope>
    <source>
        <strain evidence="3">KCTC 32255</strain>
    </source>
</reference>
<dbReference type="PANTHER" id="PTHR33169">
    <property type="entry name" value="PADR-FAMILY TRANSCRIPTIONAL REGULATOR"/>
    <property type="match status" value="1"/>
</dbReference>
<dbReference type="Proteomes" id="UP001596337">
    <property type="component" value="Unassembled WGS sequence"/>
</dbReference>
<dbReference type="PANTHER" id="PTHR33169:SF14">
    <property type="entry name" value="TRANSCRIPTIONAL REGULATOR RV3488"/>
    <property type="match status" value="1"/>
</dbReference>
<dbReference type="SUPFAM" id="SSF46785">
    <property type="entry name" value="Winged helix' DNA-binding domain"/>
    <property type="match status" value="1"/>
</dbReference>
<dbReference type="InterPro" id="IPR036388">
    <property type="entry name" value="WH-like_DNA-bd_sf"/>
</dbReference>
<dbReference type="Pfam" id="PF03551">
    <property type="entry name" value="PadR"/>
    <property type="match status" value="1"/>
</dbReference>
<proteinExistence type="predicted"/>
<gene>
    <name evidence="2" type="ORF">ACFQGD_15370</name>
</gene>
<dbReference type="EMBL" id="JBHSXX010000001">
    <property type="protein sequence ID" value="MFC6868521.1"/>
    <property type="molecule type" value="Genomic_DNA"/>
</dbReference>
<dbReference type="Gene3D" id="1.10.10.10">
    <property type="entry name" value="Winged helix-like DNA-binding domain superfamily/Winged helix DNA-binding domain"/>
    <property type="match status" value="1"/>
</dbReference>
<sequence length="123" mass="14187">MPRASDDPLAGLPRNFQRPCLLLLIGEKPSHGYDLLERLRELGFKQADPGMLYRSLRAMEQEGLVESDWEISDLGPRRRTYVLSEEGRDWLHAWAGSLRETERVLQRFVARYAAFAAENSRRG</sequence>
<protein>
    <submittedName>
        <fullName evidence="2">PadR family transcriptional regulator</fullName>
    </submittedName>
</protein>